<name>X0SBK3_9ZZZZ</name>
<evidence type="ECO:0000313" key="1">
    <source>
        <dbReference type="EMBL" id="GAF78404.1"/>
    </source>
</evidence>
<evidence type="ECO:0008006" key="2">
    <source>
        <dbReference type="Google" id="ProtNLM"/>
    </source>
</evidence>
<dbReference type="InterPro" id="IPR009901">
    <property type="entry name" value="Phage_VT1-Sakai_H0025"/>
</dbReference>
<comment type="caution">
    <text evidence="1">The sequence shown here is derived from an EMBL/GenBank/DDBJ whole genome shotgun (WGS) entry which is preliminary data.</text>
</comment>
<sequence>MSYRATLRELSGYIGLTEQRVSQLCTQGIIPRGEDKLVDLREGIAAYCDYIRNQKSDKVLDETTGLEFKNYGERDSYYKSEERRISLAQKMGQLYEQGDVEELFYGIIELTREALLIIPDVLERDADLTPKQLKVTQKFCDKKLKALAKEAKKLGGAQ</sequence>
<dbReference type="Pfam" id="PF07278">
    <property type="entry name" value="DUF1441"/>
    <property type="match status" value="1"/>
</dbReference>
<accession>X0SBK3</accession>
<protein>
    <recommendedName>
        <fullName evidence="2">Terminase small subunit</fullName>
    </recommendedName>
</protein>
<reference evidence="1" key="1">
    <citation type="journal article" date="2014" name="Front. Microbiol.">
        <title>High frequency of phylogenetically diverse reductive dehalogenase-homologous genes in deep subseafloor sedimentary metagenomes.</title>
        <authorList>
            <person name="Kawai M."/>
            <person name="Futagami T."/>
            <person name="Toyoda A."/>
            <person name="Takaki Y."/>
            <person name="Nishi S."/>
            <person name="Hori S."/>
            <person name="Arai W."/>
            <person name="Tsubouchi T."/>
            <person name="Morono Y."/>
            <person name="Uchiyama I."/>
            <person name="Ito T."/>
            <person name="Fujiyama A."/>
            <person name="Inagaki F."/>
            <person name="Takami H."/>
        </authorList>
    </citation>
    <scope>NUCLEOTIDE SEQUENCE</scope>
    <source>
        <strain evidence="1">Expedition CK06-06</strain>
    </source>
</reference>
<organism evidence="1">
    <name type="scientific">marine sediment metagenome</name>
    <dbReference type="NCBI Taxonomy" id="412755"/>
    <lineage>
        <taxon>unclassified sequences</taxon>
        <taxon>metagenomes</taxon>
        <taxon>ecological metagenomes</taxon>
    </lineage>
</organism>
<gene>
    <name evidence="1" type="ORF">S01H1_03552</name>
</gene>
<proteinExistence type="predicted"/>
<dbReference type="AlphaFoldDB" id="X0SBK3"/>
<dbReference type="EMBL" id="BARS01001926">
    <property type="protein sequence ID" value="GAF78404.1"/>
    <property type="molecule type" value="Genomic_DNA"/>
</dbReference>